<evidence type="ECO:0000313" key="3">
    <source>
        <dbReference type="EMBL" id="PXF49987.1"/>
    </source>
</evidence>
<dbReference type="GO" id="GO:0004540">
    <property type="term" value="F:RNA nuclease activity"/>
    <property type="evidence" value="ECO:0007669"/>
    <property type="project" value="InterPro"/>
</dbReference>
<dbReference type="InterPro" id="IPR012340">
    <property type="entry name" value="NA-bd_OB-fold"/>
</dbReference>
<feature type="compositionally biased region" description="Low complexity" evidence="1">
    <location>
        <begin position="347"/>
        <end position="360"/>
    </location>
</feature>
<reference evidence="3 4" key="1">
    <citation type="journal article" date="2018" name="Mol. Biol. Evol.">
        <title>Analysis of the draft genome of the red seaweed Gracilariopsis chorda provides insights into genome size evolution in Rhodophyta.</title>
        <authorList>
            <person name="Lee J."/>
            <person name="Yang E.C."/>
            <person name="Graf L."/>
            <person name="Yang J.H."/>
            <person name="Qiu H."/>
            <person name="Zel Zion U."/>
            <person name="Chan C.X."/>
            <person name="Stephens T.G."/>
            <person name="Weber A.P.M."/>
            <person name="Boo G.H."/>
            <person name="Boo S.M."/>
            <person name="Kim K.M."/>
            <person name="Shin Y."/>
            <person name="Jung M."/>
            <person name="Lee S.J."/>
            <person name="Yim H.S."/>
            <person name="Lee J.H."/>
            <person name="Bhattacharya D."/>
            <person name="Yoon H.S."/>
        </authorList>
    </citation>
    <scope>NUCLEOTIDE SEQUENCE [LARGE SCALE GENOMIC DNA]</scope>
    <source>
        <strain evidence="3 4">SKKU-2015</strain>
        <tissue evidence="3">Whole body</tissue>
    </source>
</reference>
<keyword evidence="4" id="KW-1185">Reference proteome</keyword>
<comment type="caution">
    <text evidence="3">The sequence shown here is derived from an EMBL/GenBank/DDBJ whole genome shotgun (WGS) entry which is preliminary data.</text>
</comment>
<dbReference type="EMBL" id="NBIV01000001">
    <property type="protein sequence ID" value="PXF49987.1"/>
    <property type="molecule type" value="Genomic_DNA"/>
</dbReference>
<dbReference type="InterPro" id="IPR050180">
    <property type="entry name" value="RNR_Ribonuclease"/>
</dbReference>
<dbReference type="Proteomes" id="UP000247409">
    <property type="component" value="Unassembled WGS sequence"/>
</dbReference>
<dbReference type="PANTHER" id="PTHR23355:SF9">
    <property type="entry name" value="DIS3-LIKE EXONUCLEASE 2"/>
    <property type="match status" value="1"/>
</dbReference>
<organism evidence="3 4">
    <name type="scientific">Gracilariopsis chorda</name>
    <dbReference type="NCBI Taxonomy" id="448386"/>
    <lineage>
        <taxon>Eukaryota</taxon>
        <taxon>Rhodophyta</taxon>
        <taxon>Florideophyceae</taxon>
        <taxon>Rhodymeniophycidae</taxon>
        <taxon>Gracilariales</taxon>
        <taxon>Gracilariaceae</taxon>
        <taxon>Gracilariopsis</taxon>
    </lineage>
</organism>
<dbReference type="AlphaFoldDB" id="A0A2V3J848"/>
<dbReference type="InterPro" id="IPR001900">
    <property type="entry name" value="RNase_II/R"/>
</dbReference>
<keyword evidence="3" id="KW-0378">Hydrolase</keyword>
<dbReference type="Pfam" id="PF23161">
    <property type="entry name" value="HTH_RNase_II"/>
    <property type="match status" value="1"/>
</dbReference>
<sequence>MSSSRLQPHVKKDSHHLLLFQTHSLIRNSRFQHNSVRCVCVRSPHRVPPNFAQTTRCQILATNASETESDVRPKSWTDALRKGSVVELWSESQLRFALVSSLYEKGILAKVFIVSKGEVNISAETKISYGEVVAVWPASINPHSASALAKIVGLGLNFLKNSAPRSLDLADIYGDMRRIPKGNARAHRSSHEIALSLFPLSPTAEPERRAAVTVAAAILLGADTTHFKRAPPGFGWRALPPSVAEARGRCSFVDTCKSILEDRSHCSSAWSREHLDILHEIEVAAAGGGVPNGRAATALEALGYRRTDEGATHLLLDIEYWSSVPVQSNDGAYPDSKKQSTPDTVSGEESSSTEASRGSSFQTPSWAFPPLILHDAHKIRSRARARRSALQATENPRQKDSARRLLRSSNGAVLRVYCIDDRNSRFLDDSFSVEQLEGSKRVRFFLHITDVDEYVKSGSAIDAIARERGQSLYLPLKPLHMLPPPAMDAASFSTSLPVEAITIMIDLDLDKNELHKWQLFPSVVPPVIRINYEQFDNIIKGDAKAIGLSREELADLQLIAKMASRLPAKLDTRRLRRREHTPHSSLENPIHLEANRVEAKKVAGVRLVKRQSASSSKPAKVARVIDFQSTGAHAIVDNILTSCGALIRQFAKENRVALPEGRDASTYVARCGTAPLRRYGDLVVQRQIKCVLFRKQPDGRRRMNELRNWLARRHSEGQKMVSQHRKSALFESLSIHCAQQCAATGNAYAMVRGRVRNTTITKSSNLRIEVALDGTGLSTVSEVSNELFGYIKQRERQCNKDLSNGSGDGSKVAYQRNKSILASAKSVLAPGSLVSVQISDVNVSSQYIKGLIVDVLG</sequence>
<evidence type="ECO:0000256" key="1">
    <source>
        <dbReference type="SAM" id="MobiDB-lite"/>
    </source>
</evidence>
<keyword evidence="3" id="KW-0269">Exonuclease</keyword>
<feature type="region of interest" description="Disordered" evidence="1">
    <location>
        <begin position="329"/>
        <end position="362"/>
    </location>
</feature>
<dbReference type="InterPro" id="IPR056404">
    <property type="entry name" value="HTH_RNase_II"/>
</dbReference>
<dbReference type="GO" id="GO:0003723">
    <property type="term" value="F:RNA binding"/>
    <property type="evidence" value="ECO:0007669"/>
    <property type="project" value="InterPro"/>
</dbReference>
<proteinExistence type="predicted"/>
<protein>
    <submittedName>
        <fullName evidence="3">DIS3-like exonuclease 1</fullName>
    </submittedName>
</protein>
<name>A0A2V3J848_9FLOR</name>
<dbReference type="SMART" id="SM00955">
    <property type="entry name" value="RNB"/>
    <property type="match status" value="1"/>
</dbReference>
<dbReference type="Pfam" id="PF00773">
    <property type="entry name" value="RNB"/>
    <property type="match status" value="1"/>
</dbReference>
<dbReference type="OrthoDB" id="5316at2759"/>
<evidence type="ECO:0000259" key="2">
    <source>
        <dbReference type="SMART" id="SM00955"/>
    </source>
</evidence>
<accession>A0A2V3J848</accession>
<dbReference type="PANTHER" id="PTHR23355">
    <property type="entry name" value="RIBONUCLEASE"/>
    <property type="match status" value="1"/>
</dbReference>
<keyword evidence="3" id="KW-0540">Nuclease</keyword>
<dbReference type="GO" id="GO:0004527">
    <property type="term" value="F:exonuclease activity"/>
    <property type="evidence" value="ECO:0007669"/>
    <property type="project" value="UniProtKB-KW"/>
</dbReference>
<dbReference type="GO" id="GO:0006402">
    <property type="term" value="P:mRNA catabolic process"/>
    <property type="evidence" value="ECO:0007669"/>
    <property type="project" value="TreeGrafter"/>
</dbReference>
<feature type="region of interest" description="Disordered" evidence="1">
    <location>
        <begin position="383"/>
        <end position="404"/>
    </location>
</feature>
<feature type="domain" description="RNB" evidence="2">
    <location>
        <begin position="403"/>
        <end position="694"/>
    </location>
</feature>
<gene>
    <name evidence="3" type="ORF">BWQ96_00147</name>
</gene>
<dbReference type="SUPFAM" id="SSF50249">
    <property type="entry name" value="Nucleic acid-binding proteins"/>
    <property type="match status" value="1"/>
</dbReference>
<evidence type="ECO:0000313" key="4">
    <source>
        <dbReference type="Proteomes" id="UP000247409"/>
    </source>
</evidence>
<dbReference type="STRING" id="448386.A0A2V3J848"/>